<evidence type="ECO:0000313" key="1">
    <source>
        <dbReference type="EMBL" id="KAH7851933.1"/>
    </source>
</evidence>
<accession>A0ACB7YEX4</accession>
<proteinExistence type="predicted"/>
<reference evidence="1 2" key="1">
    <citation type="journal article" date="2021" name="Hortic Res">
        <title>High-quality reference genome and annotation aids understanding of berry development for evergreen blueberry (Vaccinium darrowii).</title>
        <authorList>
            <person name="Yu J."/>
            <person name="Hulse-Kemp A.M."/>
            <person name="Babiker E."/>
            <person name="Staton M."/>
        </authorList>
    </citation>
    <scope>NUCLEOTIDE SEQUENCE [LARGE SCALE GENOMIC DNA]</scope>
    <source>
        <strain evidence="2">cv. NJ 8807/NJ 8810</strain>
        <tissue evidence="1">Young leaf</tissue>
    </source>
</reference>
<keyword evidence="2" id="KW-1185">Reference proteome</keyword>
<comment type="caution">
    <text evidence="1">The sequence shown here is derived from an EMBL/GenBank/DDBJ whole genome shotgun (WGS) entry which is preliminary data.</text>
</comment>
<organism evidence="1 2">
    <name type="scientific">Vaccinium darrowii</name>
    <dbReference type="NCBI Taxonomy" id="229202"/>
    <lineage>
        <taxon>Eukaryota</taxon>
        <taxon>Viridiplantae</taxon>
        <taxon>Streptophyta</taxon>
        <taxon>Embryophyta</taxon>
        <taxon>Tracheophyta</taxon>
        <taxon>Spermatophyta</taxon>
        <taxon>Magnoliopsida</taxon>
        <taxon>eudicotyledons</taxon>
        <taxon>Gunneridae</taxon>
        <taxon>Pentapetalae</taxon>
        <taxon>asterids</taxon>
        <taxon>Ericales</taxon>
        <taxon>Ericaceae</taxon>
        <taxon>Vaccinioideae</taxon>
        <taxon>Vaccinieae</taxon>
        <taxon>Vaccinium</taxon>
    </lineage>
</organism>
<protein>
    <submittedName>
        <fullName evidence="1">Uncharacterized protein</fullName>
    </submittedName>
</protein>
<dbReference type="EMBL" id="CM037158">
    <property type="protein sequence ID" value="KAH7851933.1"/>
    <property type="molecule type" value="Genomic_DNA"/>
</dbReference>
<dbReference type="Proteomes" id="UP000828048">
    <property type="component" value="Chromosome 8"/>
</dbReference>
<name>A0ACB7YEX4_9ERIC</name>
<gene>
    <name evidence="1" type="ORF">Vadar_018472</name>
</gene>
<sequence length="232" mass="25518">MAFQLQRFEMEVRGVYAPPPIPRLLPLRTRHARCIEVRGLPSTANPEAVEKFFNDVMFVIGGVTDGLGRVVCGVQLFRVKKFAIVEMRCVQEATNAMQLDGILFEGVPVRVLRPPGYDPQAVAYLRESQPFLLVLGAVGLPRGSPWGLQGTNRILVGGLPELPILAIKGLLERELFTVLGRPCAFHVIERHSDGTGYYYATCVFEDRSFPGPACVALDARLVGPYVLSARPA</sequence>
<evidence type="ECO:0000313" key="2">
    <source>
        <dbReference type="Proteomes" id="UP000828048"/>
    </source>
</evidence>